<evidence type="ECO:0008006" key="2">
    <source>
        <dbReference type="Google" id="ProtNLM"/>
    </source>
</evidence>
<evidence type="ECO:0000313" key="1">
    <source>
        <dbReference type="EMBL" id="GAI39717.1"/>
    </source>
</evidence>
<dbReference type="InterPro" id="IPR019734">
    <property type="entry name" value="TPR_rpt"/>
</dbReference>
<reference evidence="1" key="1">
    <citation type="journal article" date="2014" name="Front. Microbiol.">
        <title>High frequency of phylogenetically diverse reductive dehalogenase-homologous genes in deep subseafloor sedimentary metagenomes.</title>
        <authorList>
            <person name="Kawai M."/>
            <person name="Futagami T."/>
            <person name="Toyoda A."/>
            <person name="Takaki Y."/>
            <person name="Nishi S."/>
            <person name="Hori S."/>
            <person name="Arai W."/>
            <person name="Tsubouchi T."/>
            <person name="Morono Y."/>
            <person name="Uchiyama I."/>
            <person name="Ito T."/>
            <person name="Fujiyama A."/>
            <person name="Inagaki F."/>
            <person name="Takami H."/>
        </authorList>
    </citation>
    <scope>NUCLEOTIDE SEQUENCE</scope>
    <source>
        <strain evidence="1">Expedition CK06-06</strain>
    </source>
</reference>
<dbReference type="SMART" id="SM00028">
    <property type="entry name" value="TPR"/>
    <property type="match status" value="4"/>
</dbReference>
<dbReference type="Pfam" id="PF13181">
    <property type="entry name" value="TPR_8"/>
    <property type="match status" value="1"/>
</dbReference>
<comment type="caution">
    <text evidence="1">The sequence shown here is derived from an EMBL/GenBank/DDBJ whole genome shotgun (WGS) entry which is preliminary data.</text>
</comment>
<sequence length="253" mass="29431">YDKAREVLAFYLSDIRDSAYVRFNLADNYLYQGKYDLAQAEAAKAFSLVPKHYFNSLIKGDVYYYKEDLINAEKEYLKLLETEEPKAYEEGTKRLGALYLLQGMFEKSREQVKQGIALAGMLGETEWSSWFHLYLAYMHLKSNNLEEALKECDDALNITVEAGILDRQREALYFKGRVYTEMKFKDESQKTADELKELIENGMNRKAMRLYYHLIGMIELEKENFSVAIESFNQALTLLPSQFNPDDGQALFI</sequence>
<dbReference type="SUPFAM" id="SSF48452">
    <property type="entry name" value="TPR-like"/>
    <property type="match status" value="2"/>
</dbReference>
<gene>
    <name evidence="1" type="ORF">S06H3_50007</name>
</gene>
<name>X1N6S5_9ZZZZ</name>
<accession>X1N6S5</accession>
<dbReference type="EMBL" id="BARV01031620">
    <property type="protein sequence ID" value="GAI39717.1"/>
    <property type="molecule type" value="Genomic_DNA"/>
</dbReference>
<proteinExistence type="predicted"/>
<organism evidence="1">
    <name type="scientific">marine sediment metagenome</name>
    <dbReference type="NCBI Taxonomy" id="412755"/>
    <lineage>
        <taxon>unclassified sequences</taxon>
        <taxon>metagenomes</taxon>
        <taxon>ecological metagenomes</taxon>
    </lineage>
</organism>
<dbReference type="Pfam" id="PF13432">
    <property type="entry name" value="TPR_16"/>
    <property type="match status" value="1"/>
</dbReference>
<dbReference type="AlphaFoldDB" id="X1N6S5"/>
<dbReference type="InterPro" id="IPR011990">
    <property type="entry name" value="TPR-like_helical_dom_sf"/>
</dbReference>
<feature type="non-terminal residue" evidence="1">
    <location>
        <position position="253"/>
    </location>
</feature>
<dbReference type="Gene3D" id="1.25.40.10">
    <property type="entry name" value="Tetratricopeptide repeat domain"/>
    <property type="match status" value="2"/>
</dbReference>
<dbReference type="PROSITE" id="PS50005">
    <property type="entry name" value="TPR"/>
    <property type="match status" value="1"/>
</dbReference>
<feature type="non-terminal residue" evidence="1">
    <location>
        <position position="1"/>
    </location>
</feature>
<protein>
    <recommendedName>
        <fullName evidence="2">MalT-like TPR region domain-containing protein</fullName>
    </recommendedName>
</protein>